<feature type="region of interest" description="Disordered" evidence="1">
    <location>
        <begin position="157"/>
        <end position="194"/>
    </location>
</feature>
<reference evidence="3 4" key="1">
    <citation type="submission" date="2016-07" db="EMBL/GenBank/DDBJ databases">
        <title>Characterization of isolates of Eisenbergiella tayi derived from blood cultures, using whole genome sequencing.</title>
        <authorList>
            <person name="Burdz T."/>
            <person name="Wiebe D."/>
            <person name="Huynh C."/>
            <person name="Bernard K."/>
        </authorList>
    </citation>
    <scope>NUCLEOTIDE SEQUENCE [LARGE SCALE GENOMIC DNA]</scope>
    <source>
        <strain evidence="3 4">NML 110608</strain>
    </source>
</reference>
<dbReference type="PROSITE" id="PS51257">
    <property type="entry name" value="PROKAR_LIPOPROTEIN"/>
    <property type="match status" value="1"/>
</dbReference>
<name>A0A1E3ADT5_9FIRM</name>
<evidence type="ECO:0000256" key="2">
    <source>
        <dbReference type="SAM" id="SignalP"/>
    </source>
</evidence>
<evidence type="ECO:0000313" key="3">
    <source>
        <dbReference type="EMBL" id="ODM06621.1"/>
    </source>
</evidence>
<accession>A0A1E3ADT5</accession>
<gene>
    <name evidence="3" type="ORF">BEI61_02511</name>
</gene>
<proteinExistence type="predicted"/>
<feature type="chain" id="PRO_5038507987" evidence="2">
    <location>
        <begin position="22"/>
        <end position="194"/>
    </location>
</feature>
<dbReference type="EMBL" id="MCGH01000002">
    <property type="protein sequence ID" value="ODM06621.1"/>
    <property type="molecule type" value="Genomic_DNA"/>
</dbReference>
<sequence>MKKEKKTYLLTAVLLISALLAGCGKNAELDKFYSEMDDFTAQVNISFDNLNSVDPESETGVEDMFAAMDDLAAQFTVLADIEVPRQFSAVEDLADEAGENMTEAARLYREAYADEEYNENVASAALEYYNRAVKRLNYISLILQGEMPTDDSITIITENDAPGFKEDSEGNSDNFDNAGEPENTAEPSDTEPAE</sequence>
<evidence type="ECO:0000256" key="1">
    <source>
        <dbReference type="SAM" id="MobiDB-lite"/>
    </source>
</evidence>
<dbReference type="RefSeq" id="WP_069152489.1">
    <property type="nucleotide sequence ID" value="NZ_MCGH01000002.1"/>
</dbReference>
<feature type="signal peptide" evidence="2">
    <location>
        <begin position="1"/>
        <end position="21"/>
    </location>
</feature>
<keyword evidence="2" id="KW-0732">Signal</keyword>
<organism evidence="3 4">
    <name type="scientific">Eisenbergiella tayi</name>
    <dbReference type="NCBI Taxonomy" id="1432052"/>
    <lineage>
        <taxon>Bacteria</taxon>
        <taxon>Bacillati</taxon>
        <taxon>Bacillota</taxon>
        <taxon>Clostridia</taxon>
        <taxon>Lachnospirales</taxon>
        <taxon>Lachnospiraceae</taxon>
        <taxon>Eisenbergiella</taxon>
    </lineage>
</organism>
<dbReference type="AlphaFoldDB" id="A0A1E3ADT5"/>
<evidence type="ECO:0000313" key="4">
    <source>
        <dbReference type="Proteomes" id="UP000094067"/>
    </source>
</evidence>
<dbReference type="Proteomes" id="UP000094067">
    <property type="component" value="Unassembled WGS sequence"/>
</dbReference>
<protein>
    <submittedName>
        <fullName evidence="3">Uncharacterized protein</fullName>
    </submittedName>
</protein>
<comment type="caution">
    <text evidence="3">The sequence shown here is derived from an EMBL/GenBank/DDBJ whole genome shotgun (WGS) entry which is preliminary data.</text>
</comment>